<proteinExistence type="predicted"/>
<gene>
    <name evidence="2" type="ORF">QC823_15565</name>
</gene>
<feature type="coiled-coil region" evidence="1">
    <location>
        <begin position="63"/>
        <end position="90"/>
    </location>
</feature>
<comment type="caution">
    <text evidence="2">The sequence shown here is derived from an EMBL/GenBank/DDBJ whole genome shotgun (WGS) entry which is preliminary data.</text>
</comment>
<keyword evidence="1" id="KW-0175">Coiled coil</keyword>
<evidence type="ECO:0000313" key="3">
    <source>
        <dbReference type="Proteomes" id="UP001254564"/>
    </source>
</evidence>
<name>A0ABU1H7U8_9GAMM</name>
<accession>A0ABU1H7U8</accession>
<keyword evidence="3" id="KW-1185">Reference proteome</keyword>
<evidence type="ECO:0000256" key="1">
    <source>
        <dbReference type="SAM" id="Coils"/>
    </source>
</evidence>
<dbReference type="RefSeq" id="WP_309657259.1">
    <property type="nucleotide sequence ID" value="NZ_JARWAN010000040.1"/>
</dbReference>
<evidence type="ECO:0000313" key="2">
    <source>
        <dbReference type="EMBL" id="MDR5900383.1"/>
    </source>
</evidence>
<protein>
    <submittedName>
        <fullName evidence="2">Uncharacterized protein</fullName>
    </submittedName>
</protein>
<reference evidence="2 3" key="1">
    <citation type="submission" date="2023-04" db="EMBL/GenBank/DDBJ databases">
        <title>A long-awaited taxogenomic arrangement of the family Halomonadaceae.</title>
        <authorList>
            <person name="De La Haba R."/>
            <person name="Chuvochina M."/>
            <person name="Wittouck S."/>
            <person name="Arahal D.R."/>
            <person name="Sanchez-Porro C."/>
            <person name="Hugenholtz P."/>
            <person name="Ventosa A."/>
        </authorList>
    </citation>
    <scope>NUCLEOTIDE SEQUENCE [LARGE SCALE GENOMIC DNA]</scope>
    <source>
        <strain evidence="2 3">DSM 21020</strain>
    </source>
</reference>
<sequence length="122" mass="14334">MTIHRHCRAGRITSRLSDDGQRLIDLSELIRAYGEAPNLVTPDTTSKASQRYTLEDTQKSMRNDLLLREIQALREQVTQLQDEVRELRQLPSPRQLEPDLEPAENRQIKGFDDILRRFEKRH</sequence>
<dbReference type="EMBL" id="JARWAN010000040">
    <property type="protein sequence ID" value="MDR5900383.1"/>
    <property type="molecule type" value="Genomic_DNA"/>
</dbReference>
<organism evidence="2 3">
    <name type="scientific">Vreelandella vilamensis</name>
    <dbReference type="NCBI Taxonomy" id="531309"/>
    <lineage>
        <taxon>Bacteria</taxon>
        <taxon>Pseudomonadati</taxon>
        <taxon>Pseudomonadota</taxon>
        <taxon>Gammaproteobacteria</taxon>
        <taxon>Oceanospirillales</taxon>
        <taxon>Halomonadaceae</taxon>
        <taxon>Vreelandella</taxon>
    </lineage>
</organism>
<dbReference type="Proteomes" id="UP001254564">
    <property type="component" value="Unassembled WGS sequence"/>
</dbReference>